<dbReference type="GO" id="GO:0022841">
    <property type="term" value="F:potassium ion leak channel activity"/>
    <property type="evidence" value="ECO:0007669"/>
    <property type="project" value="TreeGrafter"/>
</dbReference>
<reference evidence="12 13" key="1">
    <citation type="submission" date="2016-07" db="EMBL/GenBank/DDBJ databases">
        <title>Draft genome of the white-rot fungus Obba rivulosa 3A-2.</title>
        <authorList>
            <consortium name="DOE Joint Genome Institute"/>
            <person name="Miettinen O."/>
            <person name="Riley R."/>
            <person name="Acob R."/>
            <person name="Barry K."/>
            <person name="Cullen D."/>
            <person name="De Vries R."/>
            <person name="Hainaut M."/>
            <person name="Hatakka A."/>
            <person name="Henrissat B."/>
            <person name="Hilden K."/>
            <person name="Kuo R."/>
            <person name="Labutti K."/>
            <person name="Lipzen A."/>
            <person name="Makela M.R."/>
            <person name="Sandor L."/>
            <person name="Spatafora J.W."/>
            <person name="Grigoriev I.V."/>
            <person name="Hibbett D.S."/>
        </authorList>
    </citation>
    <scope>NUCLEOTIDE SEQUENCE [LARGE SCALE GENOMIC DNA]</scope>
    <source>
        <strain evidence="12 13">3A-2</strain>
    </source>
</reference>
<keyword evidence="6 10" id="KW-0472">Membrane</keyword>
<dbReference type="Pfam" id="PF07885">
    <property type="entry name" value="Ion_trans_2"/>
    <property type="match status" value="2"/>
</dbReference>
<feature type="transmembrane region" description="Helical" evidence="10">
    <location>
        <begin position="113"/>
        <end position="134"/>
    </location>
</feature>
<evidence type="ECO:0000256" key="10">
    <source>
        <dbReference type="SAM" id="Phobius"/>
    </source>
</evidence>
<dbReference type="EMBL" id="KV722454">
    <property type="protein sequence ID" value="OCH88377.1"/>
    <property type="molecule type" value="Genomic_DNA"/>
</dbReference>
<dbReference type="OrthoDB" id="297496at2759"/>
<feature type="domain" description="Potassium channel" evidence="11">
    <location>
        <begin position="200"/>
        <end position="272"/>
    </location>
</feature>
<comment type="similarity">
    <text evidence="8">Belongs to the two pore domain potassium channel (TC 1.A.1.8) family.</text>
</comment>
<feature type="domain" description="Potassium channel" evidence="11">
    <location>
        <begin position="515"/>
        <end position="583"/>
    </location>
</feature>
<dbReference type="GO" id="GO:0015271">
    <property type="term" value="F:outward rectifier potassium channel activity"/>
    <property type="evidence" value="ECO:0007669"/>
    <property type="project" value="TreeGrafter"/>
</dbReference>
<keyword evidence="4 10" id="KW-1133">Transmembrane helix</keyword>
<evidence type="ECO:0000256" key="6">
    <source>
        <dbReference type="ARBA" id="ARBA00023136"/>
    </source>
</evidence>
<keyword evidence="7 8" id="KW-0407">Ion channel</keyword>
<name>A0A8E2DIL9_9APHY</name>
<evidence type="ECO:0000256" key="5">
    <source>
        <dbReference type="ARBA" id="ARBA00023065"/>
    </source>
</evidence>
<dbReference type="PRINTS" id="PR01333">
    <property type="entry name" value="2POREKCHANEL"/>
</dbReference>
<feature type="transmembrane region" description="Helical" evidence="10">
    <location>
        <begin position="505"/>
        <end position="526"/>
    </location>
</feature>
<evidence type="ECO:0000256" key="1">
    <source>
        <dbReference type="ARBA" id="ARBA00004141"/>
    </source>
</evidence>
<keyword evidence="3 8" id="KW-0812">Transmembrane</keyword>
<dbReference type="SUPFAM" id="SSF81324">
    <property type="entry name" value="Voltage-gated potassium channels"/>
    <property type="match status" value="2"/>
</dbReference>
<dbReference type="Proteomes" id="UP000250043">
    <property type="component" value="Unassembled WGS sequence"/>
</dbReference>
<feature type="transmembrane region" description="Helical" evidence="10">
    <location>
        <begin position="563"/>
        <end position="582"/>
    </location>
</feature>
<feature type="transmembrane region" description="Helical" evidence="10">
    <location>
        <begin position="154"/>
        <end position="173"/>
    </location>
</feature>
<evidence type="ECO:0000256" key="4">
    <source>
        <dbReference type="ARBA" id="ARBA00022989"/>
    </source>
</evidence>
<dbReference type="Gene3D" id="1.10.287.70">
    <property type="match status" value="2"/>
</dbReference>
<proteinExistence type="inferred from homology"/>
<dbReference type="AlphaFoldDB" id="A0A8E2DIL9"/>
<feature type="region of interest" description="Disordered" evidence="9">
    <location>
        <begin position="625"/>
        <end position="657"/>
    </location>
</feature>
<evidence type="ECO:0000256" key="9">
    <source>
        <dbReference type="SAM" id="MobiDB-lite"/>
    </source>
</evidence>
<dbReference type="GO" id="GO:0005886">
    <property type="term" value="C:plasma membrane"/>
    <property type="evidence" value="ECO:0007669"/>
    <property type="project" value="TreeGrafter"/>
</dbReference>
<feature type="transmembrane region" description="Helical" evidence="10">
    <location>
        <begin position="248"/>
        <end position="269"/>
    </location>
</feature>
<dbReference type="GO" id="GO:0030322">
    <property type="term" value="P:stabilization of membrane potential"/>
    <property type="evidence" value="ECO:0007669"/>
    <property type="project" value="TreeGrafter"/>
</dbReference>
<gene>
    <name evidence="12" type="ORF">OBBRIDRAFT_734569</name>
</gene>
<evidence type="ECO:0000256" key="7">
    <source>
        <dbReference type="ARBA" id="ARBA00023303"/>
    </source>
</evidence>
<evidence type="ECO:0000313" key="13">
    <source>
        <dbReference type="Proteomes" id="UP000250043"/>
    </source>
</evidence>
<evidence type="ECO:0000256" key="8">
    <source>
        <dbReference type="RuleBase" id="RU003857"/>
    </source>
</evidence>
<evidence type="ECO:0000256" key="3">
    <source>
        <dbReference type="ARBA" id="ARBA00022692"/>
    </source>
</evidence>
<feature type="transmembrane region" description="Helical" evidence="10">
    <location>
        <begin position="43"/>
        <end position="64"/>
    </location>
</feature>
<dbReference type="InterPro" id="IPR013099">
    <property type="entry name" value="K_chnl_dom"/>
</dbReference>
<keyword evidence="13" id="KW-1185">Reference proteome</keyword>
<comment type="subcellular location">
    <subcellularLocation>
        <location evidence="1">Membrane</location>
        <topology evidence="1">Multi-pass membrane protein</topology>
    </subcellularLocation>
</comment>
<feature type="transmembrane region" description="Helical" evidence="10">
    <location>
        <begin position="84"/>
        <end position="106"/>
    </location>
</feature>
<evidence type="ECO:0000259" key="11">
    <source>
        <dbReference type="Pfam" id="PF07885"/>
    </source>
</evidence>
<dbReference type="PANTHER" id="PTHR11003">
    <property type="entry name" value="POTASSIUM CHANNEL, SUBFAMILY K"/>
    <property type="match status" value="1"/>
</dbReference>
<sequence length="751" mass="83978">MTSATFSLKRYPSFSSYSSWASRVRSFLFPENESDRFIPNYRWTPIVSGVVIPFSILLEIPGLTERWYVRTENNKTVETRRNPVILDVGMAFSMACALIANICLVMRFLERRVLAMTILCIIFLTIHDIINIIAVTTFGIEHRFDDGFTYGQSFWITLCSTIASTFTNVTLVYDLVRTPNFAASGSGLTRKQRGLVIVVIVLIVYIAFGGLFNSLLLHLSFIDGLYFTIESVETIGFGDIKPDSTGSRVFICFYVAIGLVNIGMAVAMCRETVLEGLTMSYRKRVRALRQRRREAKRFRRWEKRWRRAVEWRLREKGQPVWVTDNEDARLHDGVRFVGLPGSAAGRPERHLHGHPSGKHLNLNALSNAELEEAALEAGVPLELFLDPGPRRYQDALAVAGREGAAAARAGTHGDPWPPEPATPTHAQLGRMAAVLTKVALAISGRQTDEKENGGGGGGGRDPALERYARVPKWLLQFRHGALHASRFSYEELEESMRIEEKRAHYAKLIVAWSLFFLFWIIGSAIFSSTEGWSFGIAMYFCFVAFSTIGFGDFSPQTPAGRSIFVVWALFGVGTLTILVSVLEEAGSSRYKSALHSHVFDRAVRKFRQKEAREIAQVLRGHALSPDADKRASHGGVGANGPPSAISRQHEPESPEAAAKRVKHAQEIARRELEELPGDIIKQTRAFYDSIQFFLGSGSEEDVEDPVLTAQEGPINVPEELRRLLDEIATSEGIGERLKREILQDEDARKVR</sequence>
<protein>
    <submittedName>
        <fullName evidence="12">Voltage-gated potassium channel</fullName>
    </submittedName>
</protein>
<dbReference type="PANTHER" id="PTHR11003:SF342">
    <property type="entry name" value="OUTWARD-RECTIFIER POTASSIUM CHANNEL TOK1"/>
    <property type="match status" value="1"/>
</dbReference>
<keyword evidence="2 8" id="KW-0813">Transport</keyword>
<feature type="transmembrane region" description="Helical" evidence="10">
    <location>
        <begin position="532"/>
        <end position="551"/>
    </location>
</feature>
<evidence type="ECO:0000313" key="12">
    <source>
        <dbReference type="EMBL" id="OCH88377.1"/>
    </source>
</evidence>
<feature type="transmembrane region" description="Helical" evidence="10">
    <location>
        <begin position="194"/>
        <end position="217"/>
    </location>
</feature>
<organism evidence="12 13">
    <name type="scientific">Obba rivulosa</name>
    <dbReference type="NCBI Taxonomy" id="1052685"/>
    <lineage>
        <taxon>Eukaryota</taxon>
        <taxon>Fungi</taxon>
        <taxon>Dikarya</taxon>
        <taxon>Basidiomycota</taxon>
        <taxon>Agaricomycotina</taxon>
        <taxon>Agaricomycetes</taxon>
        <taxon>Polyporales</taxon>
        <taxon>Gelatoporiaceae</taxon>
        <taxon>Obba</taxon>
    </lineage>
</organism>
<evidence type="ECO:0000256" key="2">
    <source>
        <dbReference type="ARBA" id="ARBA00022448"/>
    </source>
</evidence>
<accession>A0A8E2DIL9</accession>
<keyword evidence="5 8" id="KW-0406">Ion transport</keyword>
<dbReference type="InterPro" id="IPR003280">
    <property type="entry name" value="2pore_dom_K_chnl"/>
</dbReference>